<evidence type="ECO:0000313" key="1">
    <source>
        <dbReference type="EMBL" id="KAA6308808.1"/>
    </source>
</evidence>
<dbReference type="EMBL" id="SNRY01008292">
    <property type="protein sequence ID" value="KAA6308808.1"/>
    <property type="molecule type" value="Genomic_DNA"/>
</dbReference>
<dbReference type="AlphaFoldDB" id="A0A5J4PIW3"/>
<evidence type="ECO:0008006" key="2">
    <source>
        <dbReference type="Google" id="ProtNLM"/>
    </source>
</evidence>
<proteinExistence type="predicted"/>
<name>A0A5J4PIW3_9ZZZZ</name>
<sequence>MKKAIIKLVYTLTLVLIVSCTSHPPYNTANLTEEERISRIKLDFSRTEEEIKQYIRKYIPDVTNEHIRWWEESKSTGMYDY</sequence>
<comment type="caution">
    <text evidence="1">The sequence shown here is derived from an EMBL/GenBank/DDBJ whole genome shotgun (WGS) entry which is preliminary data.</text>
</comment>
<organism evidence="1">
    <name type="scientific">termite gut metagenome</name>
    <dbReference type="NCBI Taxonomy" id="433724"/>
    <lineage>
        <taxon>unclassified sequences</taxon>
        <taxon>metagenomes</taxon>
        <taxon>organismal metagenomes</taxon>
    </lineage>
</organism>
<gene>
    <name evidence="1" type="ORF">EZS27_039592</name>
</gene>
<protein>
    <recommendedName>
        <fullName evidence="2">Lipoprotein</fullName>
    </recommendedName>
</protein>
<accession>A0A5J4PIW3</accession>
<dbReference type="PROSITE" id="PS51257">
    <property type="entry name" value="PROKAR_LIPOPROTEIN"/>
    <property type="match status" value="1"/>
</dbReference>
<reference evidence="1" key="1">
    <citation type="submission" date="2019-03" db="EMBL/GenBank/DDBJ databases">
        <title>Single cell metagenomics reveals metabolic interactions within the superorganism composed of flagellate Streblomastix strix and complex community of Bacteroidetes bacteria on its surface.</title>
        <authorList>
            <person name="Treitli S.C."/>
            <person name="Kolisko M."/>
            <person name="Husnik F."/>
            <person name="Keeling P."/>
            <person name="Hampl V."/>
        </authorList>
    </citation>
    <scope>NUCLEOTIDE SEQUENCE</scope>
    <source>
        <strain evidence="1">STM</strain>
    </source>
</reference>